<evidence type="ECO:0000256" key="11">
    <source>
        <dbReference type="SAM" id="MobiDB-lite"/>
    </source>
</evidence>
<dbReference type="GO" id="GO:0032543">
    <property type="term" value="P:mitochondrial translation"/>
    <property type="evidence" value="ECO:0007669"/>
    <property type="project" value="TreeGrafter"/>
</dbReference>
<evidence type="ECO:0000256" key="6">
    <source>
        <dbReference type="ARBA" id="ARBA00022917"/>
    </source>
</evidence>
<dbReference type="EC" id="6.1.1.4" evidence="2"/>
<evidence type="ECO:0000313" key="15">
    <source>
        <dbReference type="Proteomes" id="UP000244811"/>
    </source>
</evidence>
<evidence type="ECO:0000256" key="3">
    <source>
        <dbReference type="ARBA" id="ARBA00022598"/>
    </source>
</evidence>
<dbReference type="FunFam" id="3.40.50.620:FF:000060">
    <property type="entry name" value="Leucine--tRNA ligase"/>
    <property type="match status" value="1"/>
</dbReference>
<dbReference type="PRINTS" id="PR00985">
    <property type="entry name" value="TRNASYNTHLEU"/>
</dbReference>
<gene>
    <name evidence="14" type="ORF">MACK_002075</name>
</gene>
<reference evidence="14" key="1">
    <citation type="submission" date="2022-07" db="EMBL/GenBank/DDBJ databases">
        <title>Evaluation of T. orientalis genome assembly methods using nanopore sequencing and analysis of variation between genomes.</title>
        <authorList>
            <person name="Yam J."/>
            <person name="Micallef M.L."/>
            <person name="Liu M."/>
            <person name="Djordjevic S.P."/>
            <person name="Bogema D.R."/>
            <person name="Jenkins C."/>
        </authorList>
    </citation>
    <scope>NUCLEOTIDE SEQUENCE</scope>
    <source>
        <strain evidence="14">Goon Nure</strain>
    </source>
</reference>
<organism evidence="14 15">
    <name type="scientific">Theileria orientalis</name>
    <dbReference type="NCBI Taxonomy" id="68886"/>
    <lineage>
        <taxon>Eukaryota</taxon>
        <taxon>Sar</taxon>
        <taxon>Alveolata</taxon>
        <taxon>Apicomplexa</taxon>
        <taxon>Aconoidasida</taxon>
        <taxon>Piroplasmida</taxon>
        <taxon>Theileriidae</taxon>
        <taxon>Theileria</taxon>
    </lineage>
</organism>
<evidence type="ECO:0000256" key="10">
    <source>
        <dbReference type="RuleBase" id="RU363035"/>
    </source>
</evidence>
<dbReference type="Pfam" id="PF00133">
    <property type="entry name" value="tRNA-synt_1"/>
    <property type="match status" value="3"/>
</dbReference>
<comment type="catalytic activity">
    <reaction evidence="9">
        <text>tRNA(Leu) + L-leucine + ATP = L-leucyl-tRNA(Leu) + AMP + diphosphate</text>
        <dbReference type="Rhea" id="RHEA:11688"/>
        <dbReference type="Rhea" id="RHEA-COMP:9613"/>
        <dbReference type="Rhea" id="RHEA-COMP:9622"/>
        <dbReference type="ChEBI" id="CHEBI:30616"/>
        <dbReference type="ChEBI" id="CHEBI:33019"/>
        <dbReference type="ChEBI" id="CHEBI:57427"/>
        <dbReference type="ChEBI" id="CHEBI:78442"/>
        <dbReference type="ChEBI" id="CHEBI:78494"/>
        <dbReference type="ChEBI" id="CHEBI:456215"/>
        <dbReference type="EC" id="6.1.1.4"/>
    </reaction>
</comment>
<dbReference type="InterPro" id="IPR009080">
    <property type="entry name" value="tRNAsynth_Ia_anticodon-bd"/>
</dbReference>
<dbReference type="InterPro" id="IPR001412">
    <property type="entry name" value="aa-tRNA-synth_I_CS"/>
</dbReference>
<evidence type="ECO:0000256" key="8">
    <source>
        <dbReference type="ARBA" id="ARBA00030520"/>
    </source>
</evidence>
<keyword evidence="7 10" id="KW-0030">Aminoacyl-tRNA synthetase</keyword>
<dbReference type="Proteomes" id="UP000244811">
    <property type="component" value="Chromosome 3"/>
</dbReference>
<dbReference type="SUPFAM" id="SSF52374">
    <property type="entry name" value="Nucleotidylyl transferase"/>
    <property type="match status" value="1"/>
</dbReference>
<name>A0A976MBN4_THEOR</name>
<dbReference type="Gene3D" id="1.10.730.10">
    <property type="entry name" value="Isoleucyl-tRNA Synthetase, Domain 1"/>
    <property type="match status" value="2"/>
</dbReference>
<evidence type="ECO:0000256" key="2">
    <source>
        <dbReference type="ARBA" id="ARBA00013164"/>
    </source>
</evidence>
<feature type="domain" description="Aminoacyl-tRNA synthetase class Ia" evidence="12">
    <location>
        <begin position="890"/>
        <end position="927"/>
    </location>
</feature>
<comment type="similarity">
    <text evidence="1 10">Belongs to the class-I aminoacyl-tRNA synthetase family.</text>
</comment>
<evidence type="ECO:0000256" key="7">
    <source>
        <dbReference type="ARBA" id="ARBA00023146"/>
    </source>
</evidence>
<dbReference type="AlphaFoldDB" id="A0A976MBN4"/>
<feature type="domain" description="Methionyl/Valyl/Leucyl/Isoleucyl-tRNA synthetase anticodon-binding" evidence="13">
    <location>
        <begin position="1023"/>
        <end position="1138"/>
    </location>
</feature>
<accession>A0A976MBN4</accession>
<evidence type="ECO:0000256" key="5">
    <source>
        <dbReference type="ARBA" id="ARBA00022840"/>
    </source>
</evidence>
<dbReference type="GO" id="GO:0005524">
    <property type="term" value="F:ATP binding"/>
    <property type="evidence" value="ECO:0007669"/>
    <property type="project" value="UniProtKB-KW"/>
</dbReference>
<evidence type="ECO:0000259" key="12">
    <source>
        <dbReference type="Pfam" id="PF00133"/>
    </source>
</evidence>
<dbReference type="GO" id="GO:0006429">
    <property type="term" value="P:leucyl-tRNA aminoacylation"/>
    <property type="evidence" value="ECO:0007669"/>
    <property type="project" value="InterPro"/>
</dbReference>
<keyword evidence="3 10" id="KW-0436">Ligase</keyword>
<dbReference type="InterPro" id="IPR013155">
    <property type="entry name" value="M/V/L/I-tRNA-synth_anticd-bd"/>
</dbReference>
<keyword evidence="6 10" id="KW-0648">Protein biosynthesis</keyword>
<dbReference type="SUPFAM" id="SSF47323">
    <property type="entry name" value="Anticodon-binding domain of a subclass of class I aminoacyl-tRNA synthetases"/>
    <property type="match status" value="1"/>
</dbReference>
<dbReference type="EMBL" id="CP056070">
    <property type="protein sequence ID" value="UKK01262.2"/>
    <property type="molecule type" value="Genomic_DNA"/>
</dbReference>
<dbReference type="PANTHER" id="PTHR43740">
    <property type="entry name" value="LEUCYL-TRNA SYNTHETASE"/>
    <property type="match status" value="1"/>
</dbReference>
<evidence type="ECO:0000313" key="14">
    <source>
        <dbReference type="EMBL" id="UKK01262.2"/>
    </source>
</evidence>
<keyword evidence="5 10" id="KW-0067">ATP-binding</keyword>
<dbReference type="Pfam" id="PF08264">
    <property type="entry name" value="Anticodon_1"/>
    <property type="match status" value="1"/>
</dbReference>
<feature type="region of interest" description="Disordered" evidence="11">
    <location>
        <begin position="655"/>
        <end position="696"/>
    </location>
</feature>
<feature type="domain" description="Aminoacyl-tRNA synthetase class Ia" evidence="12">
    <location>
        <begin position="234"/>
        <end position="428"/>
    </location>
</feature>
<dbReference type="GO" id="GO:0004823">
    <property type="term" value="F:leucine-tRNA ligase activity"/>
    <property type="evidence" value="ECO:0007669"/>
    <property type="project" value="UniProtKB-EC"/>
</dbReference>
<dbReference type="GO" id="GO:0005739">
    <property type="term" value="C:mitochondrion"/>
    <property type="evidence" value="ECO:0007669"/>
    <property type="project" value="TreeGrafter"/>
</dbReference>
<dbReference type="Gene3D" id="3.40.50.620">
    <property type="entry name" value="HUPs"/>
    <property type="match status" value="2"/>
</dbReference>
<evidence type="ECO:0000256" key="1">
    <source>
        <dbReference type="ARBA" id="ARBA00005594"/>
    </source>
</evidence>
<evidence type="ECO:0000256" key="4">
    <source>
        <dbReference type="ARBA" id="ARBA00022741"/>
    </source>
</evidence>
<evidence type="ECO:0000259" key="13">
    <source>
        <dbReference type="Pfam" id="PF08264"/>
    </source>
</evidence>
<protein>
    <recommendedName>
        <fullName evidence="2">leucine--tRNA ligase</fullName>
        <ecNumber evidence="2">6.1.1.4</ecNumber>
    </recommendedName>
    <alternativeName>
        <fullName evidence="8">Leucyl-tRNA synthetase</fullName>
    </alternativeName>
</protein>
<feature type="domain" description="Aminoacyl-tRNA synthetase class Ia" evidence="12">
    <location>
        <begin position="633"/>
        <end position="798"/>
    </location>
</feature>
<feature type="compositionally biased region" description="Basic and acidic residues" evidence="11">
    <location>
        <begin position="674"/>
        <end position="686"/>
    </location>
</feature>
<proteinExistence type="inferred from homology"/>
<dbReference type="InterPro" id="IPR002300">
    <property type="entry name" value="aa-tRNA-synth_Ia"/>
</dbReference>
<keyword evidence="4 10" id="KW-0547">Nucleotide-binding</keyword>
<dbReference type="InterPro" id="IPR014729">
    <property type="entry name" value="Rossmann-like_a/b/a_fold"/>
</dbReference>
<dbReference type="PROSITE" id="PS00178">
    <property type="entry name" value="AA_TRNA_LIGASE_I"/>
    <property type="match status" value="1"/>
</dbReference>
<evidence type="ECO:0000256" key="9">
    <source>
        <dbReference type="ARBA" id="ARBA00047469"/>
    </source>
</evidence>
<sequence length="1141" mass="132592">MIWVYVRNAILIYTWIRLFECGISASTSIRSKKSLRIFSSGVINSNTFDLVGQLKRNLSFVHTYSSHRGNFDFKKLINTKEPLKLRLVEEIEDDYHDFEYNFPRYETKWQKFWDETKLFSTEEIDIVNYKVKESEANEAKQARFRHQSAVYRVWNPDVQINDYLLTHSQNVDRFDNKILIEDEEVCDYSSLSSESRYSNPFLSGTHGEPNEGAKINQILAKNDKEDLRNTEGIENRQKYYILAMIPYPSGKGLHVGHLLGYTAVDVVARYKRLNNYHVLNPIGFDCFGIPTEIYSEKVKKTPQEVTSENVRNFRKQLKSMGFSFDFSREVLTSDIEYYKWTQWIFQNMFLKGLAYLDKGYVNYCPALKSELSNEEIKHGKSVRGDYDVYKKLKTMWKLRITDYAKRLYDDLSLVDYPEKLINLQKNWIGPKQGYLIRLRVEDERGLLSTAGSEEGSRYLYGFIDDLARCAHMESVEVPILLENVLDYCSKDKKEEVSELLEESLKMSNVELSNESNRRRIYSGMSAVNPYDSSKVPIYVTNSLINTNKKINCKINVEDSRDRGSNYCNSESTEFGSCDDVDESTENMEYGKESINSITTTFEDETPGKSVNMGVSEQNNDPKEADWYKPYLYFNIRDWEFSRNRGWGEPIPVSLKEGPGLSRDGKSVYGNGNTSEEHDLEYKRNDDEAGLESDGDMNSKRKMLEQIPLVLNEKIKETMPQWAGSSWHYLRFVDPNNKYEIFNKKIASYWLPVDLYIGGVEHAVSHLLYSRFWNKFLYDIKVSPVSEPFKKIILHGVIKTVRFYIDGKVYNGLNEEIRDEIREYKSKNNRNNSSNSMCDNEQNAVLREFFRCENEVMDQEEVEVPPEMVMKYKNKYVMKGDRSVDMKIRMKKMSKSRGNVINPEEIIRKYGSDTLRLHLLFLGPIEKDKIWSTESINGVYRLLRSIYSFYTKCLTENGYGKISANGGVHYSNGVANAFNGGERVGEYRFDDDLAVGSTNKSTQTMYSSGGISTSSEAAIDSIIDREVALEVNKFIHNVTRDLENVKLNKISEFFSFLKKMQKWHQEGKLSSRVLDIFLVMLSPFAPHLTEELWYMKYLNSVFPNDRSKFYGEGKPSEDGGSRIDKNYRSIALERWPEKINVL</sequence>
<dbReference type="PANTHER" id="PTHR43740:SF2">
    <property type="entry name" value="LEUCINE--TRNA LIGASE, MITOCHONDRIAL"/>
    <property type="match status" value="1"/>
</dbReference>
<dbReference type="InterPro" id="IPR002302">
    <property type="entry name" value="Leu-tRNA-ligase"/>
</dbReference>